<proteinExistence type="predicted"/>
<gene>
    <name evidence="1" type="ORF">S01H4_16481</name>
</gene>
<comment type="caution">
    <text evidence="1">The sequence shown here is derived from an EMBL/GenBank/DDBJ whole genome shotgun (WGS) entry which is preliminary data.</text>
</comment>
<dbReference type="AlphaFoldDB" id="X0Z3W3"/>
<protein>
    <submittedName>
        <fullName evidence="1">Uncharacterized protein</fullName>
    </submittedName>
</protein>
<sequence length="41" mass="4412">SESCNTISLQSSGHPIITIALSEVESYCKNVGDVFLSKIKI</sequence>
<feature type="non-terminal residue" evidence="1">
    <location>
        <position position="1"/>
    </location>
</feature>
<accession>X0Z3W3</accession>
<dbReference type="EMBL" id="BART01007230">
    <property type="protein sequence ID" value="GAG55118.1"/>
    <property type="molecule type" value="Genomic_DNA"/>
</dbReference>
<evidence type="ECO:0000313" key="1">
    <source>
        <dbReference type="EMBL" id="GAG55118.1"/>
    </source>
</evidence>
<organism evidence="1">
    <name type="scientific">marine sediment metagenome</name>
    <dbReference type="NCBI Taxonomy" id="412755"/>
    <lineage>
        <taxon>unclassified sequences</taxon>
        <taxon>metagenomes</taxon>
        <taxon>ecological metagenomes</taxon>
    </lineage>
</organism>
<reference evidence="1" key="1">
    <citation type="journal article" date="2014" name="Front. Microbiol.">
        <title>High frequency of phylogenetically diverse reductive dehalogenase-homologous genes in deep subseafloor sedimentary metagenomes.</title>
        <authorList>
            <person name="Kawai M."/>
            <person name="Futagami T."/>
            <person name="Toyoda A."/>
            <person name="Takaki Y."/>
            <person name="Nishi S."/>
            <person name="Hori S."/>
            <person name="Arai W."/>
            <person name="Tsubouchi T."/>
            <person name="Morono Y."/>
            <person name="Uchiyama I."/>
            <person name="Ito T."/>
            <person name="Fujiyama A."/>
            <person name="Inagaki F."/>
            <person name="Takami H."/>
        </authorList>
    </citation>
    <scope>NUCLEOTIDE SEQUENCE</scope>
    <source>
        <strain evidence="1">Expedition CK06-06</strain>
    </source>
</reference>
<name>X0Z3W3_9ZZZZ</name>